<gene>
    <name evidence="1" type="ORF">CAL12_21640</name>
</gene>
<name>A0A1W6YQ67_9BORD</name>
<organism evidence="1 2">
    <name type="scientific">Bordetella genomosp. 8</name>
    <dbReference type="NCBI Taxonomy" id="1416806"/>
    <lineage>
        <taxon>Bacteria</taxon>
        <taxon>Pseudomonadati</taxon>
        <taxon>Pseudomonadota</taxon>
        <taxon>Betaproteobacteria</taxon>
        <taxon>Burkholderiales</taxon>
        <taxon>Alcaligenaceae</taxon>
        <taxon>Bordetella</taxon>
    </lineage>
</organism>
<protein>
    <submittedName>
        <fullName evidence="1">Uncharacterized protein</fullName>
    </submittedName>
</protein>
<accession>A0A1W6YQ67</accession>
<dbReference type="OrthoDB" id="8858752at2"/>
<dbReference type="Proteomes" id="UP000194151">
    <property type="component" value="Chromosome"/>
</dbReference>
<dbReference type="AlphaFoldDB" id="A0A1W6YQ67"/>
<sequence length="79" mass="8276">MESPSKRGLSSVDRIVILAGQAGLTLDAERAQAVAAVLDAWVPAANRLSERMSNVGHAALQPVTAFLHAHSREGDSNEG</sequence>
<evidence type="ECO:0000313" key="1">
    <source>
        <dbReference type="EMBL" id="ARP83161.1"/>
    </source>
</evidence>
<dbReference type="EMBL" id="CP021108">
    <property type="protein sequence ID" value="ARP83161.1"/>
    <property type="molecule type" value="Genomic_DNA"/>
</dbReference>
<dbReference type="STRING" id="1416806.CAL12_21640"/>
<dbReference type="RefSeq" id="WP_086066500.1">
    <property type="nucleotide sequence ID" value="NZ_CP021108.1"/>
</dbReference>
<reference evidence="1 2" key="1">
    <citation type="submission" date="2017-05" db="EMBL/GenBank/DDBJ databases">
        <title>Complete and WGS of Bordetella genogroups.</title>
        <authorList>
            <person name="Spilker T."/>
            <person name="LiPuma J."/>
        </authorList>
    </citation>
    <scope>NUCLEOTIDE SEQUENCE [LARGE SCALE GENOMIC DNA]</scope>
    <source>
        <strain evidence="1 2">AU19157</strain>
    </source>
</reference>
<proteinExistence type="predicted"/>
<dbReference type="KEGG" id="bgv:CAL12_21640"/>
<evidence type="ECO:0000313" key="2">
    <source>
        <dbReference type="Proteomes" id="UP000194151"/>
    </source>
</evidence>
<keyword evidence="2" id="KW-1185">Reference proteome</keyword>